<dbReference type="InterPro" id="IPR006311">
    <property type="entry name" value="TAT_signal"/>
</dbReference>
<comment type="caution">
    <text evidence="8">The sequence shown here is derived from an EMBL/GenBank/DDBJ whole genome shotgun (WGS) entry which is preliminary data.</text>
</comment>
<feature type="domain" description="Glycosyl hydrolase 109 C-terminal" evidence="7">
    <location>
        <begin position="199"/>
        <end position="353"/>
    </location>
</feature>
<dbReference type="Gene3D" id="3.40.50.720">
    <property type="entry name" value="NAD(P)-binding Rossmann-like Domain"/>
    <property type="match status" value="1"/>
</dbReference>
<dbReference type="RefSeq" id="WP_353547601.1">
    <property type="nucleotide sequence ID" value="NZ_JAGKSB010000013.1"/>
</dbReference>
<gene>
    <name evidence="8" type="ORF">J5U18_11100</name>
</gene>
<dbReference type="Gene3D" id="3.30.360.10">
    <property type="entry name" value="Dihydrodipicolinate Reductase, domain 2"/>
    <property type="match status" value="1"/>
</dbReference>
<feature type="domain" description="Gfo/Idh/MocA-like oxidoreductase N-terminal" evidence="6">
    <location>
        <begin position="64"/>
        <end position="186"/>
    </location>
</feature>
<dbReference type="EMBL" id="JAGKSB010000013">
    <property type="protein sequence ID" value="MBP3944096.1"/>
    <property type="molecule type" value="Genomic_DNA"/>
</dbReference>
<dbReference type="GO" id="GO:0016798">
    <property type="term" value="F:hydrolase activity, acting on glycosyl bonds"/>
    <property type="evidence" value="ECO:0007669"/>
    <property type="project" value="UniProtKB-KW"/>
</dbReference>
<evidence type="ECO:0000259" key="7">
    <source>
        <dbReference type="Pfam" id="PF21252"/>
    </source>
</evidence>
<name>A0A8T4HDA5_9SPHI</name>
<protein>
    <submittedName>
        <fullName evidence="8">Gfo/Idh/MocA family oxidoreductase</fullName>
    </submittedName>
</protein>
<reference evidence="8" key="1">
    <citation type="submission" date="2021-03" db="EMBL/GenBank/DDBJ databases">
        <authorList>
            <person name="Lu T."/>
            <person name="Wang Q."/>
            <person name="Han X."/>
        </authorList>
    </citation>
    <scope>NUCLEOTIDE SEQUENCE</scope>
    <source>
        <strain evidence="8">WQ 2009</strain>
    </source>
</reference>
<dbReference type="InterPro" id="IPR036291">
    <property type="entry name" value="NAD(P)-bd_dom_sf"/>
</dbReference>
<evidence type="ECO:0000313" key="8">
    <source>
        <dbReference type="EMBL" id="MBP3944096.1"/>
    </source>
</evidence>
<comment type="cofactor">
    <cofactor evidence="1">
        <name>NAD(+)</name>
        <dbReference type="ChEBI" id="CHEBI:57540"/>
    </cofactor>
</comment>
<organism evidence="8 9">
    <name type="scientific">Rhinopithecimicrobium faecis</name>
    <dbReference type="NCBI Taxonomy" id="2820698"/>
    <lineage>
        <taxon>Bacteria</taxon>
        <taxon>Pseudomonadati</taxon>
        <taxon>Bacteroidota</taxon>
        <taxon>Sphingobacteriia</taxon>
        <taxon>Sphingobacteriales</taxon>
        <taxon>Sphingobacteriaceae</taxon>
        <taxon>Rhinopithecimicrobium</taxon>
    </lineage>
</organism>
<dbReference type="InterPro" id="IPR049303">
    <property type="entry name" value="Glyco_hydro_109_C"/>
</dbReference>
<comment type="similarity">
    <text evidence="2">Belongs to the Gfo/Idh/MocA family. Glycosyl hydrolase 109 subfamily.</text>
</comment>
<evidence type="ECO:0000259" key="6">
    <source>
        <dbReference type="Pfam" id="PF01408"/>
    </source>
</evidence>
<dbReference type="Pfam" id="PF01408">
    <property type="entry name" value="GFO_IDH_MocA"/>
    <property type="match status" value="1"/>
</dbReference>
<dbReference type="InterPro" id="IPR000683">
    <property type="entry name" value="Gfo/Idh/MocA-like_OxRdtase_N"/>
</dbReference>
<keyword evidence="9" id="KW-1185">Reference proteome</keyword>
<evidence type="ECO:0000256" key="4">
    <source>
        <dbReference type="ARBA" id="ARBA00023027"/>
    </source>
</evidence>
<dbReference type="PANTHER" id="PTHR43818">
    <property type="entry name" value="BCDNA.GH03377"/>
    <property type="match status" value="1"/>
</dbReference>
<accession>A0A8T4HDA5</accession>
<dbReference type="AlphaFoldDB" id="A0A8T4HDA5"/>
<keyword evidence="4" id="KW-0520">NAD</keyword>
<evidence type="ECO:0000256" key="1">
    <source>
        <dbReference type="ARBA" id="ARBA00001911"/>
    </source>
</evidence>
<dbReference type="Proteomes" id="UP000679691">
    <property type="component" value="Unassembled WGS sequence"/>
</dbReference>
<dbReference type="Pfam" id="PF21252">
    <property type="entry name" value="Glyco_hydro_109_C"/>
    <property type="match status" value="1"/>
</dbReference>
<proteinExistence type="inferred from homology"/>
<evidence type="ECO:0000256" key="2">
    <source>
        <dbReference type="ARBA" id="ARBA00009329"/>
    </source>
</evidence>
<evidence type="ECO:0000313" key="9">
    <source>
        <dbReference type="Proteomes" id="UP000679691"/>
    </source>
</evidence>
<keyword evidence="3" id="KW-0378">Hydrolase</keyword>
<keyword evidence="5" id="KW-0326">Glycosidase</keyword>
<dbReference type="PANTHER" id="PTHR43818:SF1">
    <property type="entry name" value="GLYCOSYL HYDROLASE FAMILY 109 PROTEIN"/>
    <property type="match status" value="1"/>
</dbReference>
<evidence type="ECO:0000256" key="3">
    <source>
        <dbReference type="ARBA" id="ARBA00022801"/>
    </source>
</evidence>
<dbReference type="PROSITE" id="PS51318">
    <property type="entry name" value="TAT"/>
    <property type="match status" value="1"/>
</dbReference>
<sequence length="477" mass="53612">MTSDRRFFLKSAGLASLSFLATKVKALAPEEKMPLAHISKAVEKKYTPIFNMSGYAAPPIPIVRTGFIGVGNRGAAAVYRLSMIEGVAIKGICDVLPEKAEAAKARIVAGNHEAKLYTGDKEIFKEMCRREDIDFIYIATHWETHAEMAIYAMEHGKHVAVEIPAATTVEDCWRIVMTSEKTKKHCVMLENCCYDFFEMLTLNMARQGFFGDIVHCEGAYIHDIMESLFEKEARYDFWRLKENAERNGNLYPTHGLGPICQVLKVNRGNKMNFLTSMSSGDFSLRPKAEEISKSKKEFEKYLKMPFRGNMNVSTIKNQDGSTMMLQHDVSTPRPYSRIHMISGTKAFAQKYPLPAKIAVGHDRFFNDEELKALELKYTPKIIKHIGELAKSVGGHGGMDFIMDWRLIDCLRNGLPVDMDVYDAAAWSVIGPLSEWSVANGSQPIEIPDFTMGRWKNNLVHTINLETGGNTSVIKSVN</sequence>
<dbReference type="GO" id="GO:0000166">
    <property type="term" value="F:nucleotide binding"/>
    <property type="evidence" value="ECO:0007669"/>
    <property type="project" value="InterPro"/>
</dbReference>
<dbReference type="InterPro" id="IPR050463">
    <property type="entry name" value="Gfo/Idh/MocA_oxidrdct_glycsds"/>
</dbReference>
<evidence type="ECO:0000256" key="5">
    <source>
        <dbReference type="ARBA" id="ARBA00023295"/>
    </source>
</evidence>
<dbReference type="SUPFAM" id="SSF51735">
    <property type="entry name" value="NAD(P)-binding Rossmann-fold domains"/>
    <property type="match status" value="1"/>
</dbReference>